<gene>
    <name evidence="1" type="ORF">SAMN04487909_13220</name>
</gene>
<name>A0A1G8XMU5_ANEMI</name>
<dbReference type="Proteomes" id="UP000182836">
    <property type="component" value="Unassembled WGS sequence"/>
</dbReference>
<dbReference type="EMBL" id="FNED01000032">
    <property type="protein sequence ID" value="SDJ91100.1"/>
    <property type="molecule type" value="Genomic_DNA"/>
</dbReference>
<proteinExistence type="predicted"/>
<evidence type="ECO:0000313" key="1">
    <source>
        <dbReference type="EMBL" id="SDJ91100.1"/>
    </source>
</evidence>
<reference evidence="1 2" key="1">
    <citation type="submission" date="2016-10" db="EMBL/GenBank/DDBJ databases">
        <authorList>
            <person name="de Groot N.N."/>
        </authorList>
    </citation>
    <scope>NUCLEOTIDE SEQUENCE [LARGE SCALE GENOMIC DNA]</scope>
    <source>
        <strain evidence="1 2">DSM 2895</strain>
    </source>
</reference>
<sequence length="259" mass="30308">MEKTSERFFYYLFLGGVKMMDIYQERAVAFIHLMELDSIIDESADDSAQASTILAALKYVEENTAGKKHNVWGSELPGKRMTIFSNSIAISYPVEYDSGALYQLLVDVCHLQLNLLDRGFFVRGGVSIGKLYHEGNMVFGPALVEARQLEAKAAKYARVVLSQEFYQEALEYRYEPHTIIEEEKFLSQLLLKEKKDNYYLDFFRISEFNTRNEALNFHKKIKKLLKNRLKNKALPKKARRKLIWFKKYLKYAKDKYAFE</sequence>
<dbReference type="AlphaFoldDB" id="A0A1G8XMU5"/>
<organism evidence="1 2">
    <name type="scientific">Aneurinibacillus migulanus</name>
    <name type="common">Bacillus migulanus</name>
    <dbReference type="NCBI Taxonomy" id="47500"/>
    <lineage>
        <taxon>Bacteria</taxon>
        <taxon>Bacillati</taxon>
        <taxon>Bacillota</taxon>
        <taxon>Bacilli</taxon>
        <taxon>Bacillales</taxon>
        <taxon>Paenibacillaceae</taxon>
        <taxon>Aneurinibacillus group</taxon>
        <taxon>Aneurinibacillus</taxon>
    </lineage>
</organism>
<evidence type="ECO:0000313" key="2">
    <source>
        <dbReference type="Proteomes" id="UP000182836"/>
    </source>
</evidence>
<accession>A0A1G8XMU5</accession>
<protein>
    <submittedName>
        <fullName evidence="1">Uncharacterized protein</fullName>
    </submittedName>
</protein>